<gene>
    <name evidence="2" type="ORF">R1sor_020083</name>
</gene>
<feature type="transmembrane region" description="Helical" evidence="1">
    <location>
        <begin position="304"/>
        <end position="324"/>
    </location>
</feature>
<reference evidence="2 3" key="1">
    <citation type="submission" date="2024-09" db="EMBL/GenBank/DDBJ databases">
        <title>Chromosome-scale assembly of Riccia sorocarpa.</title>
        <authorList>
            <person name="Paukszto L."/>
        </authorList>
    </citation>
    <scope>NUCLEOTIDE SEQUENCE [LARGE SCALE GENOMIC DNA]</scope>
    <source>
        <strain evidence="2">LP-2024</strain>
        <tissue evidence="2">Aerial parts of the thallus</tissue>
    </source>
</reference>
<keyword evidence="3" id="KW-1185">Reference proteome</keyword>
<name>A0ABD3IFG9_9MARC</name>
<keyword evidence="1" id="KW-0812">Transmembrane</keyword>
<dbReference type="PANTHER" id="PTHR36367">
    <property type="entry name" value="TRANSMEMBRANE PROTEIN"/>
    <property type="match status" value="1"/>
</dbReference>
<feature type="transmembrane region" description="Helical" evidence="1">
    <location>
        <begin position="182"/>
        <end position="199"/>
    </location>
</feature>
<evidence type="ECO:0000313" key="3">
    <source>
        <dbReference type="Proteomes" id="UP001633002"/>
    </source>
</evidence>
<keyword evidence="1" id="KW-0472">Membrane</keyword>
<accession>A0ABD3IFG9</accession>
<feature type="transmembrane region" description="Helical" evidence="1">
    <location>
        <begin position="214"/>
        <end position="232"/>
    </location>
</feature>
<comment type="caution">
    <text evidence="2">The sequence shown here is derived from an EMBL/GenBank/DDBJ whole genome shotgun (WGS) entry which is preliminary data.</text>
</comment>
<feature type="transmembrane region" description="Helical" evidence="1">
    <location>
        <begin position="150"/>
        <end position="170"/>
    </location>
</feature>
<dbReference type="Proteomes" id="UP001633002">
    <property type="component" value="Unassembled WGS sequence"/>
</dbReference>
<dbReference type="PANTHER" id="PTHR36367:SF2">
    <property type="entry name" value="TRANSMEMBRANE PROTEIN"/>
    <property type="match status" value="1"/>
</dbReference>
<sequence length="363" mass="40662">MRLAVVLTEEVVDKRRGWERRGGGQRAGGNVNDRWPDPVSYKHLVKGLGFKVSDSPLAWSSSSRNVSDQLKVPNLSSDGRSLSVTVCRAKNDLRQVEDGEENGALISSAQFACWAITAIYVVWLFILPYAPGDPAWAISPATIQMLIDLSLNFFFVLPFTAYFAELAGIHGLAPVLHPMDEGLFNFVIGWSLLFAPLLFTDRKRDRFGGSLEGLWVIQMFLTNTVLAPYMAIRLNREKANRKKNSWENSLSGALTRGAKYLGLVGAAVGAISVLWALFGRPDGGFGGIEERWVYLLEYINRERLAYAFIWDIVLYTLFQPWLIGENLGNVREENRELVGVLRFVPYVGLVVYVLGLREEVKKV</sequence>
<keyword evidence="1" id="KW-1133">Transmembrane helix</keyword>
<feature type="transmembrane region" description="Helical" evidence="1">
    <location>
        <begin position="111"/>
        <end position="130"/>
    </location>
</feature>
<dbReference type="AlphaFoldDB" id="A0ABD3IFG9"/>
<proteinExistence type="predicted"/>
<dbReference type="EMBL" id="JBJQOH010000001">
    <property type="protein sequence ID" value="KAL3702061.1"/>
    <property type="molecule type" value="Genomic_DNA"/>
</dbReference>
<protein>
    <submittedName>
        <fullName evidence="2">Uncharacterized protein</fullName>
    </submittedName>
</protein>
<feature type="transmembrane region" description="Helical" evidence="1">
    <location>
        <begin position="336"/>
        <end position="355"/>
    </location>
</feature>
<evidence type="ECO:0000256" key="1">
    <source>
        <dbReference type="SAM" id="Phobius"/>
    </source>
</evidence>
<organism evidence="2 3">
    <name type="scientific">Riccia sorocarpa</name>
    <dbReference type="NCBI Taxonomy" id="122646"/>
    <lineage>
        <taxon>Eukaryota</taxon>
        <taxon>Viridiplantae</taxon>
        <taxon>Streptophyta</taxon>
        <taxon>Embryophyta</taxon>
        <taxon>Marchantiophyta</taxon>
        <taxon>Marchantiopsida</taxon>
        <taxon>Marchantiidae</taxon>
        <taxon>Marchantiales</taxon>
        <taxon>Ricciaceae</taxon>
        <taxon>Riccia</taxon>
    </lineage>
</organism>
<evidence type="ECO:0000313" key="2">
    <source>
        <dbReference type="EMBL" id="KAL3702061.1"/>
    </source>
</evidence>